<evidence type="ECO:0000313" key="3">
    <source>
        <dbReference type="Proteomes" id="UP000654482"/>
    </source>
</evidence>
<dbReference type="AlphaFoldDB" id="A0A8J7DUW8"/>
<keyword evidence="3" id="KW-1185">Reference proteome</keyword>
<feature type="compositionally biased region" description="Basic and acidic residues" evidence="1">
    <location>
        <begin position="37"/>
        <end position="46"/>
    </location>
</feature>
<dbReference type="Proteomes" id="UP000654482">
    <property type="component" value="Unassembled WGS sequence"/>
</dbReference>
<comment type="caution">
    <text evidence="2">The sequence shown here is derived from an EMBL/GenBank/DDBJ whole genome shotgun (WGS) entry which is preliminary data.</text>
</comment>
<name>A0A8J7DUW8_9CYAN</name>
<reference evidence="2" key="1">
    <citation type="submission" date="2020-10" db="EMBL/GenBank/DDBJ databases">
        <authorList>
            <person name="Castelo-Branco R."/>
            <person name="Eusebio N."/>
            <person name="Adriana R."/>
            <person name="Vieira A."/>
            <person name="Brugerolle De Fraissinette N."/>
            <person name="Rezende De Castro R."/>
            <person name="Schneider M.P."/>
            <person name="Vasconcelos V."/>
            <person name="Leao P.N."/>
        </authorList>
    </citation>
    <scope>NUCLEOTIDE SEQUENCE</scope>
    <source>
        <strain evidence="2">LEGE 07157</strain>
    </source>
</reference>
<evidence type="ECO:0000313" key="2">
    <source>
        <dbReference type="EMBL" id="MBE9114890.1"/>
    </source>
</evidence>
<feature type="region of interest" description="Disordered" evidence="1">
    <location>
        <begin position="17"/>
        <end position="63"/>
    </location>
</feature>
<proteinExistence type="predicted"/>
<sequence>MSRSPYIYNREKRLDNNRRDFSAEEETHQSIMVASRLETRDSEERSSQITQTPEDDFFKTRENNRVKTPNEAAQNNMKSWWNRIAQQASQDENCSPQAWEKEQIKNALGRPVLREIFDENNERILDVGDLITYRAIERAKNADVLDLLMSSVYENDSDLSSFED</sequence>
<accession>A0A8J7DUW8</accession>
<feature type="compositionally biased region" description="Basic and acidic residues" evidence="1">
    <location>
        <begin position="17"/>
        <end position="28"/>
    </location>
</feature>
<evidence type="ECO:0000256" key="1">
    <source>
        <dbReference type="SAM" id="MobiDB-lite"/>
    </source>
</evidence>
<protein>
    <submittedName>
        <fullName evidence="2">Uncharacterized protein</fullName>
    </submittedName>
</protein>
<gene>
    <name evidence="2" type="ORF">IQ249_03165</name>
</gene>
<dbReference type="RefSeq" id="WP_194027974.1">
    <property type="nucleotide sequence ID" value="NZ_JADEWZ010000003.1"/>
</dbReference>
<organism evidence="2 3">
    <name type="scientific">Lusitaniella coriacea LEGE 07157</name>
    <dbReference type="NCBI Taxonomy" id="945747"/>
    <lineage>
        <taxon>Bacteria</taxon>
        <taxon>Bacillati</taxon>
        <taxon>Cyanobacteriota</taxon>
        <taxon>Cyanophyceae</taxon>
        <taxon>Spirulinales</taxon>
        <taxon>Lusitaniellaceae</taxon>
        <taxon>Lusitaniella</taxon>
    </lineage>
</organism>
<dbReference type="EMBL" id="JADEWZ010000003">
    <property type="protein sequence ID" value="MBE9114890.1"/>
    <property type="molecule type" value="Genomic_DNA"/>
</dbReference>